<dbReference type="Proteomes" id="UP000183832">
    <property type="component" value="Unassembled WGS sequence"/>
</dbReference>
<gene>
    <name evidence="1" type="ORF">CLUMA_CG013446</name>
</gene>
<accession>A0A1J1IIX3</accession>
<proteinExistence type="predicted"/>
<sequence>MEAQRTSRNLLESDEFLFVTYSNEEAFRCLFAVVKLESLGQTISVDFTSRNDFNQKSSLKASKHEAFFHLSI</sequence>
<evidence type="ECO:0000313" key="1">
    <source>
        <dbReference type="EMBL" id="CRL00171.1"/>
    </source>
</evidence>
<organism evidence="1 2">
    <name type="scientific">Clunio marinus</name>
    <dbReference type="NCBI Taxonomy" id="568069"/>
    <lineage>
        <taxon>Eukaryota</taxon>
        <taxon>Metazoa</taxon>
        <taxon>Ecdysozoa</taxon>
        <taxon>Arthropoda</taxon>
        <taxon>Hexapoda</taxon>
        <taxon>Insecta</taxon>
        <taxon>Pterygota</taxon>
        <taxon>Neoptera</taxon>
        <taxon>Endopterygota</taxon>
        <taxon>Diptera</taxon>
        <taxon>Nematocera</taxon>
        <taxon>Chironomoidea</taxon>
        <taxon>Chironomidae</taxon>
        <taxon>Clunio</taxon>
    </lineage>
</organism>
<keyword evidence="2" id="KW-1185">Reference proteome</keyword>
<reference evidence="1 2" key="1">
    <citation type="submission" date="2015-04" db="EMBL/GenBank/DDBJ databases">
        <authorList>
            <person name="Syromyatnikov M.Y."/>
            <person name="Popov V.N."/>
        </authorList>
    </citation>
    <scope>NUCLEOTIDE SEQUENCE [LARGE SCALE GENOMIC DNA]</scope>
</reference>
<dbReference type="AlphaFoldDB" id="A0A1J1IIX3"/>
<name>A0A1J1IIX3_9DIPT</name>
<evidence type="ECO:0000313" key="2">
    <source>
        <dbReference type="Proteomes" id="UP000183832"/>
    </source>
</evidence>
<dbReference type="EMBL" id="CVRI01000054">
    <property type="protein sequence ID" value="CRL00171.1"/>
    <property type="molecule type" value="Genomic_DNA"/>
</dbReference>
<protein>
    <submittedName>
        <fullName evidence="1">CLUMA_CG013446, isoform A</fullName>
    </submittedName>
</protein>